<dbReference type="Gramene" id="TraesJAG2B03G00956480.1">
    <property type="protein sequence ID" value="TraesJAG2B03G00956480.1.CDS1"/>
    <property type="gene ID" value="TraesJAG2B03G00956480"/>
</dbReference>
<dbReference type="Gramene" id="TraesRN2A0100704100.1">
    <property type="protein sequence ID" value="TraesRN2A0100704100.1"/>
    <property type="gene ID" value="TraesRN2A0100704100"/>
</dbReference>
<protein>
    <submittedName>
        <fullName evidence="2">Uncharacterized protein</fullName>
    </submittedName>
</protein>
<dbReference type="Gramene" id="TraesMAC2B03G00955030.1">
    <property type="protein sequence ID" value="TraesMAC2B03G00955030.1.CDS1"/>
    <property type="gene ID" value="TraesMAC2B03G00955030"/>
</dbReference>
<dbReference type="Gramene" id="TraesNOR2B03G00970600.1">
    <property type="protein sequence ID" value="TraesNOR2B03G00970600.1.CDS1"/>
    <property type="gene ID" value="TraesNOR2B03G00970600"/>
</dbReference>
<dbReference type="Gramene" id="TraesLAC2B03G00931470.1">
    <property type="protein sequence ID" value="TraesLAC2B03G00931470.1.CDS1"/>
    <property type="gene ID" value="TraesLAC2B03G00931470"/>
</dbReference>
<feature type="compositionally biased region" description="Low complexity" evidence="1">
    <location>
        <begin position="65"/>
        <end position="81"/>
    </location>
</feature>
<dbReference type="EnsemblPlants" id="TraesCS2B02G306900.1">
    <property type="protein sequence ID" value="TraesCS2B02G306900.1.cds1"/>
    <property type="gene ID" value="TraesCS2B02G306900"/>
</dbReference>
<evidence type="ECO:0000256" key="1">
    <source>
        <dbReference type="SAM" id="MobiDB-lite"/>
    </source>
</evidence>
<dbReference type="OMA" id="GEWHYEG"/>
<dbReference type="AlphaFoldDB" id="A0A3B6C998"/>
<dbReference type="Gramene" id="TraesSYM2B03G00970750.1">
    <property type="protein sequence ID" value="TraesSYM2B03G00970750.1.CDS1"/>
    <property type="gene ID" value="TraesSYM2B03G00970750"/>
</dbReference>
<evidence type="ECO:0000313" key="3">
    <source>
        <dbReference type="Proteomes" id="UP000019116"/>
    </source>
</evidence>
<dbReference type="Gramene" id="TraesCAD_scaffold_009741_01G000200.1">
    <property type="protein sequence ID" value="TraesCAD_scaffold_009741_01G000200.1"/>
    <property type="gene ID" value="TraesCAD_scaffold_009741_01G000200"/>
</dbReference>
<dbReference type="Gramene" id="TraesCS2B03G0802200.1">
    <property type="protein sequence ID" value="TraesCS2B03G0802200.1.CDS1"/>
    <property type="gene ID" value="TraesCS2B03G0802200"/>
</dbReference>
<feature type="region of interest" description="Disordered" evidence="1">
    <location>
        <begin position="17"/>
        <end position="83"/>
    </location>
</feature>
<dbReference type="Proteomes" id="UP000019116">
    <property type="component" value="Chromosome 2B"/>
</dbReference>
<dbReference type="Gramene" id="TraesWEE_scaffold_006045_01G000300.1">
    <property type="protein sequence ID" value="TraesWEE_scaffold_006045_01G000300.1"/>
    <property type="gene ID" value="TraesWEE_scaffold_006045_01G000300"/>
</dbReference>
<keyword evidence="3" id="KW-1185">Reference proteome</keyword>
<evidence type="ECO:0000313" key="2">
    <source>
        <dbReference type="EnsemblPlants" id="TraesCS2B02G306900.1.cds1"/>
    </source>
</evidence>
<dbReference type="Gramene" id="TraesPARA_EIv1.0_0542430.1">
    <property type="protein sequence ID" value="TraesPARA_EIv1.0_0542430.1.CDS1"/>
    <property type="gene ID" value="TraesPARA_EIv1.0_0542430"/>
</dbReference>
<sequence length="95" mass="10339">MDVFIHEDYVNKRNMVKREQRKKTQLQVLQLGSPGACRPPPAHREDSLGAGAPRQCLTPTGVLPSSAVGSPASGSSEGAISSDHRRHLFDCLKPY</sequence>
<dbReference type="Gramene" id="TraesCLE_scaffold_046162_01G000200.1">
    <property type="protein sequence ID" value="TraesCLE_scaffold_046162_01G000200.1"/>
    <property type="gene ID" value="TraesCLE_scaffold_046162_01G000200"/>
</dbReference>
<dbReference type="Gramene" id="TraesROB_scaffold_011361_01G000200.1">
    <property type="protein sequence ID" value="TraesROB_scaffold_011361_01G000200.1"/>
    <property type="gene ID" value="TraesROB_scaffold_011361_01G000200"/>
</dbReference>
<reference evidence="2" key="1">
    <citation type="submission" date="2018-08" db="EMBL/GenBank/DDBJ databases">
        <authorList>
            <person name="Rossello M."/>
        </authorList>
    </citation>
    <scope>NUCLEOTIDE SEQUENCE [LARGE SCALE GENOMIC DNA]</scope>
    <source>
        <strain evidence="2">cv. Chinese Spring</strain>
    </source>
</reference>
<organism evidence="2">
    <name type="scientific">Triticum aestivum</name>
    <name type="common">Wheat</name>
    <dbReference type="NCBI Taxonomy" id="4565"/>
    <lineage>
        <taxon>Eukaryota</taxon>
        <taxon>Viridiplantae</taxon>
        <taxon>Streptophyta</taxon>
        <taxon>Embryophyta</taxon>
        <taxon>Tracheophyta</taxon>
        <taxon>Spermatophyta</taxon>
        <taxon>Magnoliopsida</taxon>
        <taxon>Liliopsida</taxon>
        <taxon>Poales</taxon>
        <taxon>Poaceae</taxon>
        <taxon>BOP clade</taxon>
        <taxon>Pooideae</taxon>
        <taxon>Triticodae</taxon>
        <taxon>Triticeae</taxon>
        <taxon>Triticinae</taxon>
        <taxon>Triticum</taxon>
    </lineage>
</organism>
<proteinExistence type="predicted"/>
<accession>A0A3B6C998</accession>
<dbReference type="OrthoDB" id="656612at2759"/>
<dbReference type="Gramene" id="TraesLDM2B03G00958060.1">
    <property type="protein sequence ID" value="TraesLDM2B03G00958060.1.CDS1"/>
    <property type="gene ID" value="TraesLDM2B03G00958060"/>
</dbReference>
<reference evidence="2" key="2">
    <citation type="submission" date="2018-10" db="UniProtKB">
        <authorList>
            <consortium name="EnsemblPlants"/>
        </authorList>
    </citation>
    <scope>IDENTIFICATION</scope>
</reference>
<dbReference type="Gramene" id="TraesARI2B03G00971420.1">
    <property type="protein sequence ID" value="TraesARI2B03G00971420.1.CDS1"/>
    <property type="gene ID" value="TraesARI2B03G00971420"/>
</dbReference>
<dbReference type="Gramene" id="TraesJUL2B03G00963030.1">
    <property type="protein sequence ID" value="TraesJUL2B03G00963030.1.CDS1"/>
    <property type="gene ID" value="TraesJUL2B03G00963030"/>
</dbReference>
<dbReference type="Gramene" id="TraesSTA2B03G00954030.1">
    <property type="protein sequence ID" value="TraesSTA2B03G00954030.1.CDS1"/>
    <property type="gene ID" value="TraesSTA2B03G00954030"/>
</dbReference>
<name>A0A3B6C998_WHEAT</name>
<dbReference type="Gramene" id="TraesCS2B02G306900.1">
    <property type="protein sequence ID" value="TraesCS2B02G306900.1.cds1"/>
    <property type="gene ID" value="TraesCS2B02G306900"/>
</dbReference>